<dbReference type="Proteomes" id="UP000186026">
    <property type="component" value="Unassembled WGS sequence"/>
</dbReference>
<organism evidence="4 5">
    <name type="scientific">Belliella pelovolcani</name>
    <dbReference type="NCBI Taxonomy" id="529505"/>
    <lineage>
        <taxon>Bacteria</taxon>
        <taxon>Pseudomonadati</taxon>
        <taxon>Bacteroidota</taxon>
        <taxon>Cytophagia</taxon>
        <taxon>Cytophagales</taxon>
        <taxon>Cyclobacteriaceae</taxon>
        <taxon>Belliella</taxon>
    </lineage>
</organism>
<dbReference type="InterPro" id="IPR009057">
    <property type="entry name" value="Homeodomain-like_sf"/>
</dbReference>
<dbReference type="GO" id="GO:0003677">
    <property type="term" value="F:DNA binding"/>
    <property type="evidence" value="ECO:0007669"/>
    <property type="project" value="UniProtKB-UniRule"/>
</dbReference>
<dbReference type="PANTHER" id="PTHR30328:SF54">
    <property type="entry name" value="HTH-TYPE TRANSCRIPTIONAL REPRESSOR SCO4008"/>
    <property type="match status" value="1"/>
</dbReference>
<sequence>MNFVKVSRVLYQILNDLDTKEKIIVTAIEQFMQFGIRAVTMDDIARLAGVSKKTIYQEFSDKNQLVLETFQKALEQDECKMKELPQLNNGVIEHLVGLSIYVRKRFAEMNPFVMNELQRYYPQCWQIFEEFKQKYIYQEIMEVLQKGKEEGYFRSEINSEIIAAMRVEQMSSLFDPIKFPPSKFNLGELHLEVFEHFLHGIFTEKGKDTYQKKKTNQQ</sequence>
<dbReference type="PANTHER" id="PTHR30328">
    <property type="entry name" value="TRANSCRIPTIONAL REPRESSOR"/>
    <property type="match status" value="1"/>
</dbReference>
<proteinExistence type="predicted"/>
<dbReference type="Pfam" id="PF00440">
    <property type="entry name" value="TetR_N"/>
    <property type="match status" value="1"/>
</dbReference>
<name>A0A1N7NE14_9BACT</name>
<accession>A0A1N7NE14</accession>
<evidence type="ECO:0000256" key="2">
    <source>
        <dbReference type="PROSITE-ProRule" id="PRU00335"/>
    </source>
</evidence>
<dbReference type="SUPFAM" id="SSF46689">
    <property type="entry name" value="Homeodomain-like"/>
    <property type="match status" value="1"/>
</dbReference>
<dbReference type="PROSITE" id="PS50977">
    <property type="entry name" value="HTH_TETR_2"/>
    <property type="match status" value="1"/>
</dbReference>
<reference evidence="5" key="1">
    <citation type="submission" date="2017-01" db="EMBL/GenBank/DDBJ databases">
        <authorList>
            <person name="Varghese N."/>
            <person name="Submissions S."/>
        </authorList>
    </citation>
    <scope>NUCLEOTIDE SEQUENCE [LARGE SCALE GENOMIC DNA]</scope>
    <source>
        <strain evidence="5">DSM 46698</strain>
    </source>
</reference>
<dbReference type="Gene3D" id="1.10.357.10">
    <property type="entry name" value="Tetracycline Repressor, domain 2"/>
    <property type="match status" value="1"/>
</dbReference>
<dbReference type="Gene3D" id="1.10.10.60">
    <property type="entry name" value="Homeodomain-like"/>
    <property type="match status" value="1"/>
</dbReference>
<keyword evidence="1 2" id="KW-0238">DNA-binding</keyword>
<keyword evidence="5" id="KW-1185">Reference proteome</keyword>
<gene>
    <name evidence="4" type="ORF">SAMN05421761_109108</name>
</gene>
<protein>
    <submittedName>
        <fullName evidence="4">Transcriptional regulator, TetR family</fullName>
    </submittedName>
</protein>
<dbReference type="STRING" id="529505.SAMN05421761_109108"/>
<dbReference type="InterPro" id="IPR036271">
    <property type="entry name" value="Tet_transcr_reg_TetR-rel_C_sf"/>
</dbReference>
<dbReference type="InterPro" id="IPR001647">
    <property type="entry name" value="HTH_TetR"/>
</dbReference>
<dbReference type="InterPro" id="IPR050109">
    <property type="entry name" value="HTH-type_TetR-like_transc_reg"/>
</dbReference>
<dbReference type="PRINTS" id="PR00455">
    <property type="entry name" value="HTHTETR"/>
</dbReference>
<feature type="domain" description="HTH tetR-type" evidence="3">
    <location>
        <begin position="17"/>
        <end position="77"/>
    </location>
</feature>
<evidence type="ECO:0000313" key="5">
    <source>
        <dbReference type="Proteomes" id="UP000186026"/>
    </source>
</evidence>
<dbReference type="SUPFAM" id="SSF48498">
    <property type="entry name" value="Tetracyclin repressor-like, C-terminal domain"/>
    <property type="match status" value="1"/>
</dbReference>
<dbReference type="AlphaFoldDB" id="A0A1N7NE14"/>
<dbReference type="EMBL" id="FTOP01000009">
    <property type="protein sequence ID" value="SIS96429.1"/>
    <property type="molecule type" value="Genomic_DNA"/>
</dbReference>
<evidence type="ECO:0000259" key="3">
    <source>
        <dbReference type="PROSITE" id="PS50977"/>
    </source>
</evidence>
<evidence type="ECO:0000313" key="4">
    <source>
        <dbReference type="EMBL" id="SIS96429.1"/>
    </source>
</evidence>
<evidence type="ECO:0000256" key="1">
    <source>
        <dbReference type="ARBA" id="ARBA00023125"/>
    </source>
</evidence>
<feature type="DNA-binding region" description="H-T-H motif" evidence="2">
    <location>
        <begin position="40"/>
        <end position="59"/>
    </location>
</feature>